<keyword evidence="4" id="KW-1185">Reference proteome</keyword>
<dbReference type="EMBL" id="QOKW01000007">
    <property type="protein sequence ID" value="KAA0680984.1"/>
    <property type="molecule type" value="Genomic_DNA"/>
</dbReference>
<feature type="region of interest" description="Disordered" evidence="1">
    <location>
        <begin position="930"/>
        <end position="949"/>
    </location>
</feature>
<comment type="caution">
    <text evidence="3">The sequence shown here is derived from an EMBL/GenBank/DDBJ whole genome shotgun (WGS) entry which is preliminary data.</text>
</comment>
<evidence type="ECO:0000313" key="3">
    <source>
        <dbReference type="EMBL" id="KAA0680984.1"/>
    </source>
</evidence>
<name>A0A9W7NJY5_9PROT</name>
<evidence type="ECO:0000259" key="2">
    <source>
        <dbReference type="Pfam" id="PF13116"/>
    </source>
</evidence>
<dbReference type="InterPro" id="IPR025263">
    <property type="entry name" value="YhdP_central"/>
</dbReference>
<dbReference type="PANTHER" id="PTHR38690:SF1">
    <property type="entry name" value="PROTEASE"/>
    <property type="match status" value="1"/>
</dbReference>
<evidence type="ECO:0000313" key="4">
    <source>
        <dbReference type="Proteomes" id="UP000480854"/>
    </source>
</evidence>
<feature type="compositionally biased region" description="Basic and acidic residues" evidence="1">
    <location>
        <begin position="940"/>
        <end position="949"/>
    </location>
</feature>
<dbReference type="AlphaFoldDB" id="A0A9W7NJY5"/>
<dbReference type="InterPro" id="IPR011836">
    <property type="entry name" value="YhdP"/>
</dbReference>
<dbReference type="Pfam" id="PF13116">
    <property type="entry name" value="YhdP"/>
    <property type="match status" value="1"/>
</dbReference>
<protein>
    <submittedName>
        <fullName evidence="3">DUF3971 domain-containing protein</fullName>
    </submittedName>
</protein>
<dbReference type="PANTHER" id="PTHR38690">
    <property type="entry name" value="PROTEASE-RELATED"/>
    <property type="match status" value="1"/>
</dbReference>
<evidence type="ECO:0000256" key="1">
    <source>
        <dbReference type="SAM" id="MobiDB-lite"/>
    </source>
</evidence>
<organism evidence="3 4">
    <name type="scientific">Roseomonas genomospecies 6</name>
    <dbReference type="NCBI Taxonomy" id="214106"/>
    <lineage>
        <taxon>Bacteria</taxon>
        <taxon>Pseudomonadati</taxon>
        <taxon>Pseudomonadota</taxon>
        <taxon>Alphaproteobacteria</taxon>
        <taxon>Acetobacterales</taxon>
        <taxon>Roseomonadaceae</taxon>
        <taxon>Roseomonas</taxon>
    </lineage>
</organism>
<proteinExistence type="predicted"/>
<reference evidence="3 4" key="1">
    <citation type="submission" date="2018-07" db="EMBL/GenBank/DDBJ databases">
        <title>Genome sequence of Azospirillum sp. ATCC 49961.</title>
        <authorList>
            <person name="Sant'Anna F.H."/>
            <person name="Baldani J.I."/>
            <person name="Zilli J.E."/>
            <person name="Reis V.M."/>
            <person name="Hartmann A."/>
            <person name="Cruz L."/>
            <person name="de Souza E.M."/>
            <person name="de Oliveira Pedrosa F."/>
            <person name="Passaglia L.M.P."/>
        </authorList>
    </citation>
    <scope>NUCLEOTIDE SEQUENCE [LARGE SCALE GENOMIC DNA]</scope>
    <source>
        <strain evidence="3 4">ATCC 49961</strain>
    </source>
</reference>
<feature type="domain" description="YhdP central" evidence="2">
    <location>
        <begin position="424"/>
        <end position="801"/>
    </location>
</feature>
<dbReference type="RefSeq" id="WP_149469000.1">
    <property type="nucleotide sequence ID" value="NZ_QOKW01000007.1"/>
</dbReference>
<dbReference type="OrthoDB" id="7161641at2"/>
<accession>A0A9W7NJY5</accession>
<sequence>MIRRTAKILAWTTAGTVAVVGAAGGLFAWRLAQGPIALDPLTPYVERALSDPQGRYRVDVGQLVLSWVDEEESDGLTRLDLRAIDVHAVNADGNELAAVPELGVGFSVRALFQGKLSPTRLDLVRPRLQVVRRADGSLDFDVRSLPAPGQPEKEEPAGGPDFAGEIVSTLLQPPDIGRPLGLLRRLTVMGADLTVTNRMLGLSWHASRADIVLSRDATEIVGGAQLLLDLDGRTAAVEASGSHRMTDSVTALAARFEGLQPAALAKIGPMLAPLSAVTVPLGGRIDATLDSRLDPVRFGFDLHGGAGAVSLPALRPDPYRVERMRLRGSLDVPGRRAELDRLDLALEGLELTGRAELRERGDRRDGSLHLGLTVGSNRASLGLDGTQVPGKGTSVAARLDGLVPAELAGLAPALAPLAAARLPLSGAASVELDAGWQPRSGRADLKAGEGLVVHPELFPEPLPVASAALTMAGDRASGRLEVERLALDLGGPTVEGTARATIAQPDTPANTPTDTPGARLSVEAAVTARQVPADDLPRLWPLGLGKNAREWVTTNLSHGIVPEARATVSAASPLADLAAIDLTHFHAGIQAEGMTVDYFHPLPKVTGLSAEVSTDGKTFTIQTKGGRIDDVQLGEGTVVIGGLDTGQETMDIRVPVRGPVRTILTVLDSPPLGYPSRLDLDPKRTQGQADAQLHFQFPLLVDLKVEQLDLNVAAKLRGVGVEKVAAGLTATEGDLTLALDMNAMTVKGNTKLDGIPVSIDWKEQFTSTAKGPRTRIAVKGDVDAKDLRSHGIDLGEHVAGPMGADVLFTVDQRRRFGLTAGLNLEKTHLRIDELGWEKRPGVPGTGKLALEFQKDRVTRVTGLSVDAGGLRAQAVVDLAPQTMAVTKVAVSQLSVGQTDLKADVTVHDGGKAGYSGTITGQSLDARVLAGKADPPGGKKPGPDDEKPLPLDFDLRLNRVVFGDGRHLSDVAGRIKRDSLSWTNLNVTARAGREGAVSLRYLPGAQGFHDVAITASDAGETFRALDINDRVQGGALTITGRTVEPRADAAIEGRMELKDYALVDPPVLARILNAISPSGFAELMGGGKGIRFGRAVSDYRKEGRLLTVKDLRTSGSALGLTLSGEVDIETDTANLRGTIVPVYGLNRLIGQIPLLGDALSGGEGQGIFSATWHVRGPLADPDVTVNPLAMLAPGFLRNLFFLGNGGDGKEAPSPGTFEK</sequence>
<dbReference type="Proteomes" id="UP000480854">
    <property type="component" value="Unassembled WGS sequence"/>
</dbReference>
<gene>
    <name evidence="3" type="ORF">DS843_11295</name>
</gene>